<dbReference type="HAMAP" id="MF_00461">
    <property type="entry name" value="RsxC_RnfC"/>
    <property type="match status" value="1"/>
</dbReference>
<evidence type="ECO:0000259" key="10">
    <source>
        <dbReference type="PROSITE" id="PS51379"/>
    </source>
</evidence>
<dbReference type="Proteomes" id="UP000184608">
    <property type="component" value="Unassembled WGS sequence"/>
</dbReference>
<feature type="binding site" evidence="8">
    <location>
        <position position="384"/>
    </location>
    <ligand>
        <name>[4Fe-4S] cluster</name>
        <dbReference type="ChEBI" id="CHEBI:49883"/>
        <label>1</label>
    </ligand>
</feature>
<evidence type="ECO:0000256" key="4">
    <source>
        <dbReference type="ARBA" id="ARBA00022737"/>
    </source>
</evidence>
<evidence type="ECO:0000256" key="5">
    <source>
        <dbReference type="ARBA" id="ARBA00022982"/>
    </source>
</evidence>
<comment type="similarity">
    <text evidence="8">Belongs to the 4Fe4S bacterial-type ferredoxin family. RnfC subfamily.</text>
</comment>
<feature type="domain" description="4Fe-4S ferredoxin-type" evidence="10">
    <location>
        <begin position="369"/>
        <end position="398"/>
    </location>
</feature>
<evidence type="ECO:0000256" key="8">
    <source>
        <dbReference type="HAMAP-Rule" id="MF_00461"/>
    </source>
</evidence>
<accession>A0A1M6B0Q9</accession>
<keyword evidence="8" id="KW-0472">Membrane</keyword>
<keyword evidence="8" id="KW-1278">Translocase</keyword>
<dbReference type="RefSeq" id="WP_073605303.1">
    <property type="nucleotide sequence ID" value="NZ_FQXZ01000040.1"/>
</dbReference>
<feature type="compositionally biased region" description="Basic and acidic residues" evidence="9">
    <location>
        <begin position="638"/>
        <end position="649"/>
    </location>
</feature>
<comment type="subunit">
    <text evidence="8">The complex is composed of six subunits: RnfA, RnfB, RnfC, RnfD, RnfE and RnfG.</text>
</comment>
<dbReference type="PANTHER" id="PTHR43034">
    <property type="entry name" value="ION-TRANSLOCATING OXIDOREDUCTASE COMPLEX SUBUNIT C"/>
    <property type="match status" value="1"/>
</dbReference>
<keyword evidence="6 8" id="KW-0408">Iron</keyword>
<feature type="binding site" evidence="8">
    <location>
        <position position="388"/>
    </location>
    <ligand>
        <name>[4Fe-4S] cluster</name>
        <dbReference type="ChEBI" id="CHEBI:49883"/>
        <label>2</label>
    </ligand>
</feature>
<dbReference type="InterPro" id="IPR017896">
    <property type="entry name" value="4Fe4S_Fe-S-bd"/>
</dbReference>
<comment type="subcellular location">
    <subcellularLocation>
        <location evidence="8">Cell inner membrane</location>
        <topology evidence="8">Peripheral membrane protein</topology>
    </subcellularLocation>
</comment>
<evidence type="ECO:0000313" key="12">
    <source>
        <dbReference type="Proteomes" id="UP000184608"/>
    </source>
</evidence>
<feature type="binding site" evidence="8">
    <location>
        <position position="378"/>
    </location>
    <ligand>
        <name>[4Fe-4S] cluster</name>
        <dbReference type="ChEBI" id="CHEBI:49883"/>
        <label>1</label>
    </ligand>
</feature>
<dbReference type="InterPro" id="IPR010208">
    <property type="entry name" value="Ion_transpt_RnfC/RsxC"/>
</dbReference>
<dbReference type="STRING" id="1216006.VA7868_03680"/>
<evidence type="ECO:0000256" key="2">
    <source>
        <dbReference type="ARBA" id="ARBA00022485"/>
    </source>
</evidence>
<feature type="binding site" evidence="8">
    <location>
        <position position="417"/>
    </location>
    <ligand>
        <name>[4Fe-4S] cluster</name>
        <dbReference type="ChEBI" id="CHEBI:49883"/>
        <label>2</label>
    </ligand>
</feature>
<feature type="compositionally biased region" description="Basic and acidic residues" evidence="9">
    <location>
        <begin position="551"/>
        <end position="568"/>
    </location>
</feature>
<feature type="binding site" evidence="8">
    <location>
        <position position="420"/>
    </location>
    <ligand>
        <name>[4Fe-4S] cluster</name>
        <dbReference type="ChEBI" id="CHEBI:49883"/>
        <label>2</label>
    </ligand>
</feature>
<keyword evidence="5 8" id="KW-0249">Electron transport</keyword>
<feature type="compositionally biased region" description="Basic and acidic residues" evidence="9">
    <location>
        <begin position="464"/>
        <end position="490"/>
    </location>
</feature>
<keyword evidence="3 8" id="KW-0479">Metal-binding</keyword>
<feature type="region of interest" description="Disordered" evidence="9">
    <location>
        <begin position="532"/>
        <end position="796"/>
    </location>
</feature>
<dbReference type="EC" id="7.-.-.-" evidence="8"/>
<proteinExistence type="inferred from homology"/>
<dbReference type="InterPro" id="IPR011538">
    <property type="entry name" value="Nuo51_FMN-bd"/>
</dbReference>
<dbReference type="GO" id="GO:0051539">
    <property type="term" value="F:4 iron, 4 sulfur cluster binding"/>
    <property type="evidence" value="ECO:0007669"/>
    <property type="project" value="UniProtKB-KW"/>
</dbReference>
<evidence type="ECO:0000256" key="7">
    <source>
        <dbReference type="ARBA" id="ARBA00023014"/>
    </source>
</evidence>
<dbReference type="AlphaFoldDB" id="A0A1M6B0Q9"/>
<feature type="compositionally biased region" description="Basic and acidic residues" evidence="9">
    <location>
        <begin position="698"/>
        <end position="709"/>
    </location>
</feature>
<dbReference type="GO" id="GO:0005886">
    <property type="term" value="C:plasma membrane"/>
    <property type="evidence" value="ECO:0007669"/>
    <property type="project" value="UniProtKB-SubCell"/>
</dbReference>
<dbReference type="EMBL" id="FQXZ01000040">
    <property type="protein sequence ID" value="SHI42306.1"/>
    <property type="molecule type" value="Genomic_DNA"/>
</dbReference>
<reference evidence="11 12" key="1">
    <citation type="submission" date="2016-11" db="EMBL/GenBank/DDBJ databases">
        <authorList>
            <person name="Jaros S."/>
            <person name="Januszkiewicz K."/>
            <person name="Wedrychowicz H."/>
        </authorList>
    </citation>
    <scope>NUCLEOTIDE SEQUENCE [LARGE SCALE GENOMIC DNA]</scope>
    <source>
        <strain evidence="11 12">CECT 7868</strain>
    </source>
</reference>
<dbReference type="SUPFAM" id="SSF142019">
    <property type="entry name" value="Nqo1 FMN-binding domain-like"/>
    <property type="match status" value="1"/>
</dbReference>
<keyword evidence="2 8" id="KW-0004">4Fe-4S</keyword>
<dbReference type="InterPro" id="IPR026902">
    <property type="entry name" value="RnfC_N"/>
</dbReference>
<feature type="compositionally biased region" description="Low complexity" evidence="9">
    <location>
        <begin position="770"/>
        <end position="788"/>
    </location>
</feature>
<keyword evidence="8" id="KW-1003">Cell membrane</keyword>
<feature type="compositionally biased region" description="Low complexity" evidence="9">
    <location>
        <begin position="570"/>
        <end position="584"/>
    </location>
</feature>
<comment type="cofactor">
    <cofactor evidence="8">
        <name>[4Fe-4S] cluster</name>
        <dbReference type="ChEBI" id="CHEBI:49883"/>
    </cofactor>
    <text evidence="8">Binds 2 [4Fe-4S] clusters per subunit.</text>
</comment>
<feature type="binding site" evidence="8">
    <location>
        <position position="381"/>
    </location>
    <ligand>
        <name>[4Fe-4S] cluster</name>
        <dbReference type="ChEBI" id="CHEBI:49883"/>
        <label>1</label>
    </ligand>
</feature>
<dbReference type="OrthoDB" id="9767754at2"/>
<dbReference type="GO" id="GO:0022900">
    <property type="term" value="P:electron transport chain"/>
    <property type="evidence" value="ECO:0007669"/>
    <property type="project" value="UniProtKB-UniRule"/>
</dbReference>
<feature type="compositionally biased region" description="Low complexity" evidence="9">
    <location>
        <begin position="710"/>
        <end position="757"/>
    </location>
</feature>
<dbReference type="PANTHER" id="PTHR43034:SF2">
    <property type="entry name" value="ION-TRANSLOCATING OXIDOREDUCTASE COMPLEX SUBUNIT C"/>
    <property type="match status" value="1"/>
</dbReference>
<keyword evidence="4 8" id="KW-0677">Repeat</keyword>
<gene>
    <name evidence="11" type="primary">rnfC_2</name>
    <name evidence="8" type="synonym">rnfC</name>
    <name evidence="11" type="ORF">VA7868_03680</name>
</gene>
<evidence type="ECO:0000256" key="3">
    <source>
        <dbReference type="ARBA" id="ARBA00022723"/>
    </source>
</evidence>
<dbReference type="PROSITE" id="PS51379">
    <property type="entry name" value="4FE4S_FER_2"/>
    <property type="match status" value="2"/>
</dbReference>
<evidence type="ECO:0000313" key="11">
    <source>
        <dbReference type="EMBL" id="SHI42306.1"/>
    </source>
</evidence>
<keyword evidence="8" id="KW-0997">Cell inner membrane</keyword>
<feature type="compositionally biased region" description="Low complexity" evidence="9">
    <location>
        <begin position="650"/>
        <end position="685"/>
    </location>
</feature>
<feature type="binding site" evidence="8">
    <location>
        <position position="423"/>
    </location>
    <ligand>
        <name>[4Fe-4S] cluster</name>
        <dbReference type="ChEBI" id="CHEBI:49883"/>
        <label>2</label>
    </ligand>
</feature>
<feature type="compositionally biased region" description="Low complexity" evidence="9">
    <location>
        <begin position="591"/>
        <end position="617"/>
    </location>
</feature>
<dbReference type="GO" id="GO:0046872">
    <property type="term" value="F:metal ion binding"/>
    <property type="evidence" value="ECO:0007669"/>
    <property type="project" value="UniProtKB-KW"/>
</dbReference>
<dbReference type="GO" id="GO:0009055">
    <property type="term" value="F:electron transfer activity"/>
    <property type="evidence" value="ECO:0007669"/>
    <property type="project" value="InterPro"/>
</dbReference>
<dbReference type="PROSITE" id="PS00198">
    <property type="entry name" value="4FE4S_FER_1"/>
    <property type="match status" value="1"/>
</dbReference>
<feature type="region of interest" description="Disordered" evidence="9">
    <location>
        <begin position="507"/>
        <end position="526"/>
    </location>
</feature>
<evidence type="ECO:0000256" key="9">
    <source>
        <dbReference type="SAM" id="MobiDB-lite"/>
    </source>
</evidence>
<dbReference type="Pfam" id="PF12838">
    <property type="entry name" value="Fer4_7"/>
    <property type="match status" value="1"/>
</dbReference>
<comment type="function">
    <text evidence="8">Part of a membrane-bound complex that couples electron transfer with translocation of ions across the membrane.</text>
</comment>
<dbReference type="Pfam" id="PF13375">
    <property type="entry name" value="RnfC_N"/>
    <property type="match status" value="1"/>
</dbReference>
<dbReference type="NCBIfam" id="NF003454">
    <property type="entry name" value="PRK05035.1"/>
    <property type="match status" value="1"/>
</dbReference>
<keyword evidence="1 8" id="KW-0813">Transport</keyword>
<dbReference type="SUPFAM" id="SSF46548">
    <property type="entry name" value="alpha-helical ferredoxin"/>
    <property type="match status" value="1"/>
</dbReference>
<dbReference type="FunFam" id="3.30.70.20:FF:000044">
    <property type="entry name" value="Ion-translocating oxidoreductase complex subunit C"/>
    <property type="match status" value="1"/>
</dbReference>
<sequence length="796" mass="85760">MHSLIEQIKSGHIWDFPGGIHPPENKVQSNKCSPAMSPIPAELVIPLKQHIGKPGDLLVKPGDTVLKGQQLTQTASPVMLPVHAPTSGTVKAIEQRTIAHPSGLTELCVVITPDHRGKWCDRIVIEDFKTCQPEHLIEVIRQAGISGMGGAGFPTARKIQAGLARTEVLMINAAECEPYITADDVLMQYYAEEIIQGIEITEHILKPQTVIIGIEDNKPEAIRALEKAAVDKDYIIRVIPTKYPSGGEKQLIKVLTNKEVPAGKIPADIGISVQNVGTMYAIQQAIIKGQPLIHRLVTLTGNTFQQPRNVWALIGTPVAHLLKEFDYTADKKQPRLIMGGPMMGFTLPHAQVPVTKTTNCILAPSVKEIAPQQHELSCIRCGQCAEVCPVSLLPQQLYWHSKAEEYDKCQELNLKDCIECGACAYVCPSHIPLVQYYRQAKAEIKTRDNDAAAAERARLRFEAKQARHEREKQEREQRFKKAADNRRQEMVRQQGGQDAIQAAIERVKAQKQPEQPDSQAVKPAVAAAIARAKAKQEAARQAGASEPDNQEMMRLREERKQQARERKAARTGAEATATTASQAAPEDKKAAVAAAIARAKARKAQQQAETQNTAADTPAAPVQANAKSDAAIDAETGAETKADAQDPKKAAVAAAIARAKARKAQQQAEAQDTAADTPAAPAQTDAESDAAIDAETAPENKADAQDPKKAAVAAAIARAKARKAQQQAEAQDTAADTPAAPAQTDAATNAAIDAETAPESKADAQDPKKAAVAAAIARAKARKAQQQAEAERKEKP</sequence>
<organism evidence="11 12">
    <name type="scientific">Vibrio aerogenes CECT 7868</name>
    <dbReference type="NCBI Taxonomy" id="1216006"/>
    <lineage>
        <taxon>Bacteria</taxon>
        <taxon>Pseudomonadati</taxon>
        <taxon>Pseudomonadota</taxon>
        <taxon>Gammaproteobacteria</taxon>
        <taxon>Vibrionales</taxon>
        <taxon>Vibrionaceae</taxon>
        <taxon>Vibrio</taxon>
    </lineage>
</organism>
<keyword evidence="7 8" id="KW-0411">Iron-sulfur</keyword>
<dbReference type="InterPro" id="IPR037225">
    <property type="entry name" value="Nuo51_FMN-bd_sf"/>
</dbReference>
<evidence type="ECO:0000256" key="6">
    <source>
        <dbReference type="ARBA" id="ARBA00023004"/>
    </source>
</evidence>
<protein>
    <recommendedName>
        <fullName evidence="8">Ion-translocating oxidoreductase complex subunit C</fullName>
        <ecNumber evidence="8">7.-.-.-</ecNumber>
    </recommendedName>
    <alternativeName>
        <fullName evidence="8">Rnf electron transport complex subunit C</fullName>
    </alternativeName>
</protein>
<name>A0A1M6B0Q9_9VIBR</name>
<dbReference type="Gene3D" id="3.40.50.11540">
    <property type="entry name" value="NADH-ubiquinone oxidoreductase 51kDa subunit"/>
    <property type="match status" value="1"/>
</dbReference>
<dbReference type="Pfam" id="PF01512">
    <property type="entry name" value="Complex1_51K"/>
    <property type="match status" value="1"/>
</dbReference>
<feature type="domain" description="4Fe-4S ferredoxin-type" evidence="10">
    <location>
        <begin position="408"/>
        <end position="437"/>
    </location>
</feature>
<keyword evidence="12" id="KW-1185">Reference proteome</keyword>
<feature type="region of interest" description="Disordered" evidence="9">
    <location>
        <begin position="464"/>
        <end position="498"/>
    </location>
</feature>
<evidence type="ECO:0000256" key="1">
    <source>
        <dbReference type="ARBA" id="ARBA00022448"/>
    </source>
</evidence>
<dbReference type="InterPro" id="IPR017900">
    <property type="entry name" value="4Fe4S_Fe_S_CS"/>
</dbReference>
<dbReference type="NCBIfam" id="TIGR01945">
    <property type="entry name" value="rnfC"/>
    <property type="match status" value="1"/>
</dbReference>
<feature type="binding site" evidence="8">
    <location>
        <position position="427"/>
    </location>
    <ligand>
        <name>[4Fe-4S] cluster</name>
        <dbReference type="ChEBI" id="CHEBI:49883"/>
        <label>1</label>
    </ligand>
</feature>
<feature type="compositionally biased region" description="Basic and acidic residues" evidence="9">
    <location>
        <begin position="758"/>
        <end position="769"/>
    </location>
</feature>
<dbReference type="Gene3D" id="3.30.70.20">
    <property type="match status" value="1"/>
</dbReference>